<comment type="caution">
    <text evidence="2">The sequence shown here is derived from an EMBL/GenBank/DDBJ whole genome shotgun (WGS) entry which is preliminary data.</text>
</comment>
<evidence type="ECO:0000313" key="2">
    <source>
        <dbReference type="EMBL" id="MTV49897.1"/>
    </source>
</evidence>
<evidence type="ECO:0000313" key="3">
    <source>
        <dbReference type="Proteomes" id="UP000430670"/>
    </source>
</evidence>
<evidence type="ECO:0000256" key="1">
    <source>
        <dbReference type="SAM" id="SignalP"/>
    </source>
</evidence>
<protein>
    <submittedName>
        <fullName evidence="2">Uncharacterized protein</fullName>
    </submittedName>
</protein>
<gene>
    <name evidence="2" type="ORF">GJ688_13030</name>
</gene>
<keyword evidence="1" id="KW-0732">Signal</keyword>
<dbReference type="RefSeq" id="WP_155476994.1">
    <property type="nucleotide sequence ID" value="NZ_WNKU01000016.1"/>
</dbReference>
<keyword evidence="3" id="KW-1185">Reference proteome</keyword>
<proteinExistence type="predicted"/>
<dbReference type="EMBL" id="WNKU01000016">
    <property type="protein sequence ID" value="MTV49897.1"/>
    <property type="molecule type" value="Genomic_DNA"/>
</dbReference>
<dbReference type="Proteomes" id="UP000430670">
    <property type="component" value="Unassembled WGS sequence"/>
</dbReference>
<feature type="signal peptide" evidence="1">
    <location>
        <begin position="1"/>
        <end position="35"/>
    </location>
</feature>
<sequence>MLSKFKTWKTLLTVGAFLVSAVTATSAIPAPPAHAASSSTTAAYSVKGSVPKVKAGGKFTSTVKVEVPDDMLLEDTNVLISLPRKATSVTCSVDIPTTDANGKPNEIATAELKKTEKTGRYFQLTLSPNTKSEAGNGIVNLKFTDIKIPTGTSSGDFKMTFEGEGSPFPTSKSLAIAKVPSTDDDSDDSDDSDEATVSLKMKKTSTFEDGDTISDIIVKESSAGSLVKNSKSLSIKLPSGFTWDIDDAYVDVNSGNMEEPELSLDSSEQTLYLNVSKKSSKASTLYITDLRVNADSDASEGAVTATISGKSTVSSKKLKIGTYSE</sequence>
<name>A0A6I3SNS6_HELMO</name>
<accession>A0A6I3SNS6</accession>
<feature type="chain" id="PRO_5026033087" evidence="1">
    <location>
        <begin position="36"/>
        <end position="325"/>
    </location>
</feature>
<organism evidence="2 3">
    <name type="scientific">Heliobacterium mobile</name>
    <name type="common">Heliobacillus mobilis</name>
    <dbReference type="NCBI Taxonomy" id="28064"/>
    <lineage>
        <taxon>Bacteria</taxon>
        <taxon>Bacillati</taxon>
        <taxon>Bacillota</taxon>
        <taxon>Clostridia</taxon>
        <taxon>Eubacteriales</taxon>
        <taxon>Heliobacteriaceae</taxon>
        <taxon>Heliobacterium</taxon>
    </lineage>
</organism>
<dbReference type="AlphaFoldDB" id="A0A6I3SNS6"/>
<reference evidence="2 3" key="1">
    <citation type="submission" date="2019-11" db="EMBL/GenBank/DDBJ databases">
        <title>Whole-genome sequence of a the green, strictly anaerobic photosynthetic bacterium Heliobacillus mobilis DSM 6151.</title>
        <authorList>
            <person name="Kyndt J.A."/>
            <person name="Meyer T.E."/>
        </authorList>
    </citation>
    <scope>NUCLEOTIDE SEQUENCE [LARGE SCALE GENOMIC DNA]</scope>
    <source>
        <strain evidence="2 3">DSM 6151</strain>
    </source>
</reference>